<name>A0ABQ8SU16_PERAM</name>
<dbReference type="EMBL" id="JAJSOF020000021">
    <property type="protein sequence ID" value="KAJ4437679.1"/>
    <property type="molecule type" value="Genomic_DNA"/>
</dbReference>
<protein>
    <submittedName>
        <fullName evidence="1">Uncharacterized protein</fullName>
    </submittedName>
</protein>
<proteinExistence type="predicted"/>
<dbReference type="PANTHER" id="PTHR47326">
    <property type="entry name" value="TRANSPOSABLE ELEMENT TC3 TRANSPOSASE-LIKE PROTEIN"/>
    <property type="match status" value="1"/>
</dbReference>
<keyword evidence="2" id="KW-1185">Reference proteome</keyword>
<evidence type="ECO:0000313" key="2">
    <source>
        <dbReference type="Proteomes" id="UP001148838"/>
    </source>
</evidence>
<comment type="caution">
    <text evidence="1">The sequence shown here is derived from an EMBL/GenBank/DDBJ whole genome shotgun (WGS) entry which is preliminary data.</text>
</comment>
<dbReference type="InterPro" id="IPR036397">
    <property type="entry name" value="RNaseH_sf"/>
</dbReference>
<dbReference type="Proteomes" id="UP001148838">
    <property type="component" value="Unassembled WGS sequence"/>
</dbReference>
<dbReference type="PANTHER" id="PTHR47326:SF1">
    <property type="entry name" value="HTH PSQ-TYPE DOMAIN-CONTAINING PROTEIN"/>
    <property type="match status" value="1"/>
</dbReference>
<organism evidence="1 2">
    <name type="scientific">Periplaneta americana</name>
    <name type="common">American cockroach</name>
    <name type="synonym">Blatta americana</name>
    <dbReference type="NCBI Taxonomy" id="6978"/>
    <lineage>
        <taxon>Eukaryota</taxon>
        <taxon>Metazoa</taxon>
        <taxon>Ecdysozoa</taxon>
        <taxon>Arthropoda</taxon>
        <taxon>Hexapoda</taxon>
        <taxon>Insecta</taxon>
        <taxon>Pterygota</taxon>
        <taxon>Neoptera</taxon>
        <taxon>Polyneoptera</taxon>
        <taxon>Dictyoptera</taxon>
        <taxon>Blattodea</taxon>
        <taxon>Blattoidea</taxon>
        <taxon>Blattidae</taxon>
        <taxon>Blattinae</taxon>
        <taxon>Periplaneta</taxon>
    </lineage>
</organism>
<dbReference type="Gene3D" id="3.30.420.10">
    <property type="entry name" value="Ribonuclease H-like superfamily/Ribonuclease H"/>
    <property type="match status" value="1"/>
</dbReference>
<sequence>MSDEAHFHLSGSVNKQNFRNWAEENPKEINMRPLHSERVTVWCGVAQFGIIGPYFVKMKMETVNCARYV</sequence>
<reference evidence="1 2" key="1">
    <citation type="journal article" date="2022" name="Allergy">
        <title>Genome assembly and annotation of Periplaneta americana reveal a comprehensive cockroach allergen profile.</title>
        <authorList>
            <person name="Wang L."/>
            <person name="Xiong Q."/>
            <person name="Saelim N."/>
            <person name="Wang L."/>
            <person name="Nong W."/>
            <person name="Wan A.T."/>
            <person name="Shi M."/>
            <person name="Liu X."/>
            <person name="Cao Q."/>
            <person name="Hui J.H.L."/>
            <person name="Sookrung N."/>
            <person name="Leung T.F."/>
            <person name="Tungtrongchitr A."/>
            <person name="Tsui S.K.W."/>
        </authorList>
    </citation>
    <scope>NUCLEOTIDE SEQUENCE [LARGE SCALE GENOMIC DNA]</scope>
    <source>
        <strain evidence="1">PWHHKU_190912</strain>
    </source>
</reference>
<accession>A0ABQ8SU16</accession>
<gene>
    <name evidence="1" type="ORF">ANN_17824</name>
</gene>
<evidence type="ECO:0000313" key="1">
    <source>
        <dbReference type="EMBL" id="KAJ4437679.1"/>
    </source>
</evidence>